<keyword evidence="4 6" id="KW-0472">Membrane</keyword>
<organism evidence="7 8">
    <name type="scientific">Discina gigas</name>
    <dbReference type="NCBI Taxonomy" id="1032678"/>
    <lineage>
        <taxon>Eukaryota</taxon>
        <taxon>Fungi</taxon>
        <taxon>Dikarya</taxon>
        <taxon>Ascomycota</taxon>
        <taxon>Pezizomycotina</taxon>
        <taxon>Pezizomycetes</taxon>
        <taxon>Pezizales</taxon>
        <taxon>Discinaceae</taxon>
        <taxon>Discina</taxon>
    </lineage>
</organism>
<feature type="transmembrane region" description="Helical" evidence="6">
    <location>
        <begin position="350"/>
        <end position="370"/>
    </location>
</feature>
<feature type="compositionally biased region" description="Gly residues" evidence="5">
    <location>
        <begin position="164"/>
        <end position="176"/>
    </location>
</feature>
<proteinExistence type="predicted"/>
<feature type="compositionally biased region" description="Gly residues" evidence="5">
    <location>
        <begin position="124"/>
        <end position="136"/>
    </location>
</feature>
<name>A0ABR3GGI3_9PEZI</name>
<dbReference type="PANTHER" id="PTHR11040:SF60">
    <property type="entry name" value="FAMILY ZINC TRANSPORTER, PUTATIVE (AFU_ORTHOLOGUE AFUA_8G04010)-RELATED"/>
    <property type="match status" value="1"/>
</dbReference>
<evidence type="ECO:0000313" key="7">
    <source>
        <dbReference type="EMBL" id="KAL0635062.1"/>
    </source>
</evidence>
<dbReference type="PANTHER" id="PTHR11040">
    <property type="entry name" value="ZINC/IRON TRANSPORTER"/>
    <property type="match status" value="1"/>
</dbReference>
<evidence type="ECO:0000256" key="1">
    <source>
        <dbReference type="ARBA" id="ARBA00004141"/>
    </source>
</evidence>
<gene>
    <name evidence="7" type="ORF">Q9L58_005991</name>
</gene>
<evidence type="ECO:0000256" key="4">
    <source>
        <dbReference type="ARBA" id="ARBA00023136"/>
    </source>
</evidence>
<dbReference type="Proteomes" id="UP001447188">
    <property type="component" value="Unassembled WGS sequence"/>
</dbReference>
<evidence type="ECO:0000313" key="8">
    <source>
        <dbReference type="Proteomes" id="UP001447188"/>
    </source>
</evidence>
<comment type="subcellular location">
    <subcellularLocation>
        <location evidence="1">Membrane</location>
        <topology evidence="1">Multi-pass membrane protein</topology>
    </subcellularLocation>
</comment>
<protein>
    <submittedName>
        <fullName evidence="7">Uncharacterized protein</fullName>
    </submittedName>
</protein>
<evidence type="ECO:0000256" key="6">
    <source>
        <dbReference type="SAM" id="Phobius"/>
    </source>
</evidence>
<reference evidence="7 8" key="1">
    <citation type="submission" date="2024-02" db="EMBL/GenBank/DDBJ databases">
        <title>Discinaceae phylogenomics.</title>
        <authorList>
            <person name="Dirks A.C."/>
            <person name="James T.Y."/>
        </authorList>
    </citation>
    <scope>NUCLEOTIDE SEQUENCE [LARGE SCALE GENOMIC DNA]</scope>
    <source>
        <strain evidence="7 8">ACD0624</strain>
    </source>
</reference>
<dbReference type="InterPro" id="IPR003689">
    <property type="entry name" value="ZIP"/>
</dbReference>
<feature type="transmembrane region" description="Helical" evidence="6">
    <location>
        <begin position="26"/>
        <end position="46"/>
    </location>
</feature>
<keyword evidence="8" id="KW-1185">Reference proteome</keyword>
<evidence type="ECO:0000256" key="5">
    <source>
        <dbReference type="SAM" id="MobiDB-lite"/>
    </source>
</evidence>
<keyword evidence="3 6" id="KW-1133">Transmembrane helix</keyword>
<dbReference type="Pfam" id="PF02535">
    <property type="entry name" value="Zip"/>
    <property type="match status" value="1"/>
</dbReference>
<accession>A0ABR3GGI3</accession>
<dbReference type="EMBL" id="JBBBZM010000078">
    <property type="protein sequence ID" value="KAL0635062.1"/>
    <property type="molecule type" value="Genomic_DNA"/>
</dbReference>
<sequence>MELLPTAFTSLTDPCLPPFWNKSYPAMAGLIAMIAVFLVVTIEMTFSTMNGGSMGGCHSGPGLPGYDPVAPTSPGHSRVNSVSVGMIPTILEEAPDGTVRGVRPTSRHRRSGSIGTELQKIERGGMGMGAGVGAGGNEVWDKSESDDSEDDSGGDAPETQALNGGVGAGVNGGRSNSGGRPRSWSESSQRGAGRTGSRLTEDQQQQKQLLQVMLLEAGILFHSVFIGMALSVATGSNFIVLLIAITFHQTFEGLALGSRIASITLFKSHSLKPWLMCLAYGTTTPIGQAIGLATRKLYDPASQTGLLMVGIMNAISSGLLLFAGLVELLAEDFLSDESYVVLRGKRRVQAAMAVAMGGMGMALIGAWVSFDPPGGLIIDFLWRKESVTDWWGAF</sequence>
<comment type="caution">
    <text evidence="7">The sequence shown here is derived from an EMBL/GenBank/DDBJ whole genome shotgun (WGS) entry which is preliminary data.</text>
</comment>
<feature type="region of interest" description="Disordered" evidence="5">
    <location>
        <begin position="97"/>
        <end position="202"/>
    </location>
</feature>
<feature type="transmembrane region" description="Helical" evidence="6">
    <location>
        <begin position="305"/>
        <end position="329"/>
    </location>
</feature>
<evidence type="ECO:0000256" key="2">
    <source>
        <dbReference type="ARBA" id="ARBA00022692"/>
    </source>
</evidence>
<evidence type="ECO:0000256" key="3">
    <source>
        <dbReference type="ARBA" id="ARBA00022989"/>
    </source>
</evidence>
<keyword evidence="2 6" id="KW-0812">Transmembrane</keyword>